<dbReference type="PRINTS" id="PR00411">
    <property type="entry name" value="PNDRDTASEI"/>
</dbReference>
<dbReference type="SUPFAM" id="SSF51905">
    <property type="entry name" value="FAD/NAD(P)-binding domain"/>
    <property type="match status" value="1"/>
</dbReference>
<evidence type="ECO:0000313" key="6">
    <source>
        <dbReference type="EMBL" id="VAX00301.1"/>
    </source>
</evidence>
<proteinExistence type="predicted"/>
<gene>
    <name evidence="6" type="ORF">MNBD_GAMMA22-97</name>
</gene>
<sequence length="397" mass="44341">MSNNYIQSDVIIIGASASGLMCAIEAGKRNRSVIILDHSNKAGKKILMSGGGRCNFTNYNVSSDNYISHNPHFCKSALSRYSQWDFITLVEKYKIPYHERKHGQLFCDNSSKDILNLLLNECEHIKATIRLKTNIVKVIKKSNNHFIIETDTEKFYCQSLVIASGGLSIPTMGASPFGYKIAGQFDIKVWPVSAGLVPFTLRTKDKERFAPLSGIAIDSIVSADTQRFRENILFTHRGLSGPAILQISSYWSPSKTISINLLPDIDLFEILKQAQNKTPQIKIKTLLCQYLPKRLIKALLTDDIINSTLQTSSHNQFDKISMSIHHWVIKPNGTEGYRTAEVSRGGVDCDALSSKTMESLQVPGLYFIGEVVDVTGWLGGYNFQWAWSSAWCAGQFV</sequence>
<dbReference type="PANTHER" id="PTHR42887:SF2">
    <property type="entry name" value="OS12G0638800 PROTEIN"/>
    <property type="match status" value="1"/>
</dbReference>
<evidence type="ECO:0000256" key="2">
    <source>
        <dbReference type="ARBA" id="ARBA00022630"/>
    </source>
</evidence>
<feature type="domain" description="RsdA/BaiN/AoA(So)-like insert" evidence="5">
    <location>
        <begin position="194"/>
        <end position="342"/>
    </location>
</feature>
<name>A0A3B1AF48_9ZZZZ</name>
<evidence type="ECO:0000259" key="4">
    <source>
        <dbReference type="Pfam" id="PF03486"/>
    </source>
</evidence>
<dbReference type="Gene3D" id="2.40.30.10">
    <property type="entry name" value="Translation factors"/>
    <property type="match status" value="1"/>
</dbReference>
<dbReference type="EMBL" id="UOFS01000043">
    <property type="protein sequence ID" value="VAX00301.1"/>
    <property type="molecule type" value="Genomic_DNA"/>
</dbReference>
<dbReference type="Gene3D" id="1.10.8.260">
    <property type="entry name" value="HI0933 insert domain-like"/>
    <property type="match status" value="1"/>
</dbReference>
<dbReference type="SUPFAM" id="SSF160996">
    <property type="entry name" value="HI0933 insert domain-like"/>
    <property type="match status" value="1"/>
</dbReference>
<dbReference type="InterPro" id="IPR036188">
    <property type="entry name" value="FAD/NAD-bd_sf"/>
</dbReference>
<keyword evidence="3" id="KW-0274">FAD</keyword>
<evidence type="ECO:0000256" key="3">
    <source>
        <dbReference type="ARBA" id="ARBA00022827"/>
    </source>
</evidence>
<dbReference type="InterPro" id="IPR055178">
    <property type="entry name" value="RsdA/BaiN/AoA(So)-like_dom"/>
</dbReference>
<accession>A0A3B1AF48</accession>
<feature type="domain" description="RsdA/BaiN/AoA(So)-like Rossmann fold-like" evidence="4">
    <location>
        <begin position="9"/>
        <end position="395"/>
    </location>
</feature>
<dbReference type="InterPro" id="IPR057661">
    <property type="entry name" value="RsdA/BaiN/AoA(So)_Rossmann"/>
</dbReference>
<comment type="cofactor">
    <cofactor evidence="1">
        <name>FAD</name>
        <dbReference type="ChEBI" id="CHEBI:57692"/>
    </cofactor>
</comment>
<dbReference type="Gene3D" id="3.50.50.60">
    <property type="entry name" value="FAD/NAD(P)-binding domain"/>
    <property type="match status" value="1"/>
</dbReference>
<evidence type="ECO:0000256" key="1">
    <source>
        <dbReference type="ARBA" id="ARBA00001974"/>
    </source>
</evidence>
<reference evidence="6" key="1">
    <citation type="submission" date="2018-06" db="EMBL/GenBank/DDBJ databases">
        <authorList>
            <person name="Zhirakovskaya E."/>
        </authorList>
    </citation>
    <scope>NUCLEOTIDE SEQUENCE</scope>
</reference>
<dbReference type="Pfam" id="PF22780">
    <property type="entry name" value="HI0933_like_1st"/>
    <property type="match status" value="1"/>
</dbReference>
<dbReference type="InterPro" id="IPR004792">
    <property type="entry name" value="BaiN-like"/>
</dbReference>
<protein>
    <submittedName>
        <fullName evidence="6">Uncharacterized protein YhiN</fullName>
    </submittedName>
</protein>
<keyword evidence="2" id="KW-0285">Flavoprotein</keyword>
<dbReference type="InterPro" id="IPR023166">
    <property type="entry name" value="BaiN-like_dom_sf"/>
</dbReference>
<organism evidence="6">
    <name type="scientific">hydrothermal vent metagenome</name>
    <dbReference type="NCBI Taxonomy" id="652676"/>
    <lineage>
        <taxon>unclassified sequences</taxon>
        <taxon>metagenomes</taxon>
        <taxon>ecological metagenomes</taxon>
    </lineage>
</organism>
<dbReference type="PANTHER" id="PTHR42887">
    <property type="entry name" value="OS12G0638800 PROTEIN"/>
    <property type="match status" value="1"/>
</dbReference>
<evidence type="ECO:0000259" key="5">
    <source>
        <dbReference type="Pfam" id="PF22780"/>
    </source>
</evidence>
<dbReference type="PRINTS" id="PR00368">
    <property type="entry name" value="FADPNR"/>
</dbReference>
<dbReference type="NCBIfam" id="TIGR00275">
    <property type="entry name" value="aminoacetone oxidase family FAD-binding enzyme"/>
    <property type="match status" value="1"/>
</dbReference>
<dbReference type="Pfam" id="PF03486">
    <property type="entry name" value="HI0933_like"/>
    <property type="match status" value="1"/>
</dbReference>
<dbReference type="AlphaFoldDB" id="A0A3B1AF48"/>